<dbReference type="Pfam" id="PF00582">
    <property type="entry name" value="Usp"/>
    <property type="match status" value="1"/>
</dbReference>
<evidence type="ECO:0000313" key="2">
    <source>
        <dbReference type="EMBL" id="BAT76459.1"/>
    </source>
</evidence>
<evidence type="ECO:0000259" key="1">
    <source>
        <dbReference type="Pfam" id="PF00582"/>
    </source>
</evidence>
<feature type="domain" description="UspA" evidence="1">
    <location>
        <begin position="4"/>
        <end position="152"/>
    </location>
</feature>
<dbReference type="Gene3D" id="3.40.50.620">
    <property type="entry name" value="HUPs"/>
    <property type="match status" value="1"/>
</dbReference>
<keyword evidence="3" id="KW-1185">Reference proteome</keyword>
<dbReference type="CDD" id="cd00293">
    <property type="entry name" value="USP-like"/>
    <property type="match status" value="1"/>
</dbReference>
<protein>
    <recommendedName>
        <fullName evidence="1">UspA domain-containing protein</fullName>
    </recommendedName>
</protein>
<gene>
    <name evidence="2" type="primary">Vigan.01G446700</name>
    <name evidence="2" type="ORF">VIGAN_01446700</name>
</gene>
<sequence length="215" mass="24343">MDVRNIAVVVEDVDAARTALQWALHNIIRYGDIITLLHVYPLTRSKTKNKARLLRLKGFQLALSFQQDICNNFSNILLVQMGMCYNLRIVLQTKVEIVVTEDNREGMKIVATVRELGASMLVVGLHDHSFLYSLSMVHNNVANYFNCRVLAINQPLASPVSPTMGVQGSSTNMDFSHIHISALQVPETPQPKIKYRICPDPTAIICRLRWSRSRR</sequence>
<dbReference type="OrthoDB" id="1901889at2759"/>
<name>A0A0S3R731_PHAAN</name>
<dbReference type="PANTHER" id="PTHR47848">
    <property type="entry name" value="ADENINE NUCLEOTIDE ALPHA HYDROLASES-LIKE SUPERFAMILY PROTEIN"/>
    <property type="match status" value="1"/>
</dbReference>
<dbReference type="Proteomes" id="UP000291084">
    <property type="component" value="Chromosome 1"/>
</dbReference>
<dbReference type="InterPro" id="IPR014729">
    <property type="entry name" value="Rossmann-like_a/b/a_fold"/>
</dbReference>
<dbReference type="AlphaFoldDB" id="A0A0S3R731"/>
<proteinExistence type="predicted"/>
<dbReference type="EMBL" id="AP015034">
    <property type="protein sequence ID" value="BAT76459.1"/>
    <property type="molecule type" value="Genomic_DNA"/>
</dbReference>
<dbReference type="InterPro" id="IPR006016">
    <property type="entry name" value="UspA"/>
</dbReference>
<dbReference type="SUPFAM" id="SSF52402">
    <property type="entry name" value="Adenine nucleotide alpha hydrolases-like"/>
    <property type="match status" value="1"/>
</dbReference>
<organism evidence="2 3">
    <name type="scientific">Vigna angularis var. angularis</name>
    <dbReference type="NCBI Taxonomy" id="157739"/>
    <lineage>
        <taxon>Eukaryota</taxon>
        <taxon>Viridiplantae</taxon>
        <taxon>Streptophyta</taxon>
        <taxon>Embryophyta</taxon>
        <taxon>Tracheophyta</taxon>
        <taxon>Spermatophyta</taxon>
        <taxon>Magnoliopsida</taxon>
        <taxon>eudicotyledons</taxon>
        <taxon>Gunneridae</taxon>
        <taxon>Pentapetalae</taxon>
        <taxon>rosids</taxon>
        <taxon>fabids</taxon>
        <taxon>Fabales</taxon>
        <taxon>Fabaceae</taxon>
        <taxon>Papilionoideae</taxon>
        <taxon>50 kb inversion clade</taxon>
        <taxon>NPAAA clade</taxon>
        <taxon>indigoferoid/millettioid clade</taxon>
        <taxon>Phaseoleae</taxon>
        <taxon>Vigna</taxon>
    </lineage>
</organism>
<evidence type="ECO:0000313" key="3">
    <source>
        <dbReference type="Proteomes" id="UP000291084"/>
    </source>
</evidence>
<accession>A0A0S3R731</accession>
<dbReference type="PANTHER" id="PTHR47848:SF1">
    <property type="entry name" value="ADENINE NUCLEOTIDE ALPHA HYDROLASES-LIKE SUPERFAMILY PROTEIN"/>
    <property type="match status" value="1"/>
</dbReference>
<reference evidence="2 3" key="1">
    <citation type="journal article" date="2015" name="Sci. Rep.">
        <title>The power of single molecule real-time sequencing technology in the de novo assembly of a eukaryotic genome.</title>
        <authorList>
            <person name="Sakai H."/>
            <person name="Naito K."/>
            <person name="Ogiso-Tanaka E."/>
            <person name="Takahashi Y."/>
            <person name="Iseki K."/>
            <person name="Muto C."/>
            <person name="Satou K."/>
            <person name="Teruya K."/>
            <person name="Shiroma A."/>
            <person name="Shimoji M."/>
            <person name="Hirano T."/>
            <person name="Itoh T."/>
            <person name="Kaga A."/>
            <person name="Tomooka N."/>
        </authorList>
    </citation>
    <scope>NUCLEOTIDE SEQUENCE [LARGE SCALE GENOMIC DNA]</scope>
    <source>
        <strain evidence="3">cv. Shumari</strain>
    </source>
</reference>